<evidence type="ECO:0000259" key="1">
    <source>
        <dbReference type="Pfam" id="PF17131"/>
    </source>
</evidence>
<reference evidence="2" key="1">
    <citation type="journal article" date="2020" name="mSystems">
        <title>Genome- and Community-Level Interaction Insights into Carbon Utilization and Element Cycling Functions of Hydrothermarchaeota in Hydrothermal Sediment.</title>
        <authorList>
            <person name="Zhou Z."/>
            <person name="Liu Y."/>
            <person name="Xu W."/>
            <person name="Pan J."/>
            <person name="Luo Z.H."/>
            <person name="Li M."/>
        </authorList>
    </citation>
    <scope>NUCLEOTIDE SEQUENCE [LARGE SCALE GENOMIC DNA]</scope>
    <source>
        <strain evidence="2">SpSt-488</strain>
    </source>
</reference>
<sequence length="238" mass="26544">MMLLALMLCAADLPNGNALLSRIDSNTGSENKVIVAEIRIAGRRGSRTVRVRSWVSGVDRSFTEYLAPERDKGTKMLKLGNDLWTYTPATDRVLRISGHMLRQSVSGSDLSYEDMMEDPKLANLYTAVTSGADSLAGRPVWKLDLTAKKPDVSYQSRRLWVDSERFIVLREERFSKSGKLLKTSEALEVKQLGGRWVATKARFRDALKTGGGTEFVIEDIKFDVAIPPGLFSKASLRR</sequence>
<dbReference type="EMBL" id="DSUT01000038">
    <property type="protein sequence ID" value="HGK27733.1"/>
    <property type="molecule type" value="Genomic_DNA"/>
</dbReference>
<evidence type="ECO:0000313" key="2">
    <source>
        <dbReference type="EMBL" id="HGK27733.1"/>
    </source>
</evidence>
<accession>A0A7C4CAL8</accession>
<protein>
    <submittedName>
        <fullName evidence="2">Outer membrane lipoprotein-sorting protein</fullName>
    </submittedName>
</protein>
<dbReference type="Gene3D" id="2.50.20.10">
    <property type="entry name" value="Lipoprotein localisation LolA/LolB/LppX"/>
    <property type="match status" value="1"/>
</dbReference>
<dbReference type="InterPro" id="IPR033399">
    <property type="entry name" value="TP_0789-like"/>
</dbReference>
<gene>
    <name evidence="2" type="ORF">ENS41_02120</name>
</gene>
<comment type="caution">
    <text evidence="2">The sequence shown here is derived from an EMBL/GenBank/DDBJ whole genome shotgun (WGS) entry which is preliminary data.</text>
</comment>
<dbReference type="CDD" id="cd16329">
    <property type="entry name" value="LolA_like"/>
    <property type="match status" value="1"/>
</dbReference>
<dbReference type="AlphaFoldDB" id="A0A7C4CAL8"/>
<dbReference type="Pfam" id="PF17131">
    <property type="entry name" value="LolA_like"/>
    <property type="match status" value="1"/>
</dbReference>
<dbReference type="PANTHER" id="PTHR37507:SF2">
    <property type="entry name" value="SPORULATION PROTEIN YDCC"/>
    <property type="match status" value="1"/>
</dbReference>
<feature type="domain" description="Uncharacterized protein TP-0789" evidence="1">
    <location>
        <begin position="59"/>
        <end position="238"/>
    </location>
</feature>
<keyword evidence="2" id="KW-0449">Lipoprotein</keyword>
<name>A0A7C4CAL8_UNCW3</name>
<proteinExistence type="predicted"/>
<dbReference type="InterPro" id="IPR052944">
    <property type="entry name" value="Sporulation_related"/>
</dbReference>
<organism evidence="2">
    <name type="scientific">candidate division WOR-3 bacterium</name>
    <dbReference type="NCBI Taxonomy" id="2052148"/>
    <lineage>
        <taxon>Bacteria</taxon>
        <taxon>Bacteria division WOR-3</taxon>
    </lineage>
</organism>
<dbReference type="PANTHER" id="PTHR37507">
    <property type="entry name" value="SPORULATION PROTEIN YDCC"/>
    <property type="match status" value="1"/>
</dbReference>